<sequence>MEARGNPAFKVKKRASYTGDTNTHPMRVIEVTMEQCRDERAGQTGDPRKNPPTSGIVRDDPPCSPSTKSNRVQFLVGLPLDVRMWASCRTMPLIGGYPRGSPVCSTLSSPYSPQSPSSALKTSLLCAATLSSHGIRRGLPAEYREPLHSTKITAWCVMSSFWIIGFLFHEDRNGQRVIVSAERHSTLHLVLPNSQRSTDTRDYSRTERPDIQFEYQFTALGVCFRINSFPGWWIFHDW</sequence>
<accession>A0ABQ9HAE8</accession>
<dbReference type="Proteomes" id="UP001159363">
    <property type="component" value="Chromosome 5"/>
</dbReference>
<reference evidence="2 3" key="1">
    <citation type="submission" date="2023-02" db="EMBL/GenBank/DDBJ databases">
        <title>LHISI_Scaffold_Assembly.</title>
        <authorList>
            <person name="Stuart O.P."/>
            <person name="Cleave R."/>
            <person name="Magrath M.J.L."/>
            <person name="Mikheyev A.S."/>
        </authorList>
    </citation>
    <scope>NUCLEOTIDE SEQUENCE [LARGE SCALE GENOMIC DNA]</scope>
    <source>
        <strain evidence="2">Daus_M_001</strain>
        <tissue evidence="2">Leg muscle</tissue>
    </source>
</reference>
<proteinExistence type="predicted"/>
<feature type="compositionally biased region" description="Basic and acidic residues" evidence="1">
    <location>
        <begin position="38"/>
        <end position="49"/>
    </location>
</feature>
<organism evidence="2 3">
    <name type="scientific">Dryococelus australis</name>
    <dbReference type="NCBI Taxonomy" id="614101"/>
    <lineage>
        <taxon>Eukaryota</taxon>
        <taxon>Metazoa</taxon>
        <taxon>Ecdysozoa</taxon>
        <taxon>Arthropoda</taxon>
        <taxon>Hexapoda</taxon>
        <taxon>Insecta</taxon>
        <taxon>Pterygota</taxon>
        <taxon>Neoptera</taxon>
        <taxon>Polyneoptera</taxon>
        <taxon>Phasmatodea</taxon>
        <taxon>Verophasmatodea</taxon>
        <taxon>Anareolatae</taxon>
        <taxon>Phasmatidae</taxon>
        <taxon>Eurycanthinae</taxon>
        <taxon>Dryococelus</taxon>
    </lineage>
</organism>
<evidence type="ECO:0000313" key="2">
    <source>
        <dbReference type="EMBL" id="KAJ8881257.1"/>
    </source>
</evidence>
<comment type="caution">
    <text evidence="2">The sequence shown here is derived from an EMBL/GenBank/DDBJ whole genome shotgun (WGS) entry which is preliminary data.</text>
</comment>
<gene>
    <name evidence="2" type="ORF">PR048_017733</name>
</gene>
<feature type="region of interest" description="Disordered" evidence="1">
    <location>
        <begin position="1"/>
        <end position="22"/>
    </location>
</feature>
<evidence type="ECO:0000256" key="1">
    <source>
        <dbReference type="SAM" id="MobiDB-lite"/>
    </source>
</evidence>
<keyword evidence="3" id="KW-1185">Reference proteome</keyword>
<name>A0ABQ9HAE8_9NEOP</name>
<feature type="region of interest" description="Disordered" evidence="1">
    <location>
        <begin position="38"/>
        <end position="68"/>
    </location>
</feature>
<dbReference type="EMBL" id="JARBHB010000006">
    <property type="protein sequence ID" value="KAJ8881257.1"/>
    <property type="molecule type" value="Genomic_DNA"/>
</dbReference>
<protein>
    <submittedName>
        <fullName evidence="2">Uncharacterized protein</fullName>
    </submittedName>
</protein>
<evidence type="ECO:0000313" key="3">
    <source>
        <dbReference type="Proteomes" id="UP001159363"/>
    </source>
</evidence>